<dbReference type="GO" id="GO:0016020">
    <property type="term" value="C:membrane"/>
    <property type="evidence" value="ECO:0007669"/>
    <property type="project" value="UniProtKB-SubCell"/>
</dbReference>
<dbReference type="PROSITE" id="PS50850">
    <property type="entry name" value="MFS"/>
    <property type="match status" value="1"/>
</dbReference>
<sequence>TLFIIGTVSAVLCAFTPQAISVSIELFVALRFVSGFITAPLFPVIGTIIEDWAAMDEKDMFIAILSAHIEIAPLFTLPIGSLIAEK</sequence>
<dbReference type="Gene3D" id="1.20.1250.20">
    <property type="entry name" value="MFS general substrate transporter like domains"/>
    <property type="match status" value="1"/>
</dbReference>
<dbReference type="EMBL" id="BTSX01000004">
    <property type="protein sequence ID" value="GMS94620.1"/>
    <property type="molecule type" value="Genomic_DNA"/>
</dbReference>
<evidence type="ECO:0000313" key="4">
    <source>
        <dbReference type="EMBL" id="GMS94620.1"/>
    </source>
</evidence>
<feature type="transmembrane region" description="Helical" evidence="2">
    <location>
        <begin position="61"/>
        <end position="84"/>
    </location>
</feature>
<dbReference type="InterPro" id="IPR011701">
    <property type="entry name" value="MFS"/>
</dbReference>
<dbReference type="PANTHER" id="PTHR45757:SF18">
    <property type="entry name" value="MAJOR FACILITATOR SUPERFAMILY (MFS) PROFILE DOMAIN-CONTAINING PROTEIN"/>
    <property type="match status" value="1"/>
</dbReference>
<proteinExistence type="predicted"/>
<keyword evidence="2" id="KW-0472">Membrane</keyword>
<dbReference type="InterPro" id="IPR036259">
    <property type="entry name" value="MFS_trans_sf"/>
</dbReference>
<evidence type="ECO:0000313" key="5">
    <source>
        <dbReference type="Proteomes" id="UP001432027"/>
    </source>
</evidence>
<keyword evidence="2" id="KW-1133">Transmembrane helix</keyword>
<feature type="non-terminal residue" evidence="4">
    <location>
        <position position="86"/>
    </location>
</feature>
<comment type="subcellular location">
    <subcellularLocation>
        <location evidence="1">Membrane</location>
        <topology evidence="1">Multi-pass membrane protein</topology>
    </subcellularLocation>
</comment>
<feature type="domain" description="Major facilitator superfamily (MFS) profile" evidence="3">
    <location>
        <begin position="1"/>
        <end position="86"/>
    </location>
</feature>
<dbReference type="SUPFAM" id="SSF103473">
    <property type="entry name" value="MFS general substrate transporter"/>
    <property type="match status" value="1"/>
</dbReference>
<dbReference type="InterPro" id="IPR020846">
    <property type="entry name" value="MFS_dom"/>
</dbReference>
<gene>
    <name evidence="4" type="ORF">PENTCL1PPCAC_16795</name>
</gene>
<evidence type="ECO:0000256" key="1">
    <source>
        <dbReference type="ARBA" id="ARBA00004141"/>
    </source>
</evidence>
<reference evidence="4" key="1">
    <citation type="submission" date="2023-10" db="EMBL/GenBank/DDBJ databases">
        <title>Genome assembly of Pristionchus species.</title>
        <authorList>
            <person name="Yoshida K."/>
            <person name="Sommer R.J."/>
        </authorList>
    </citation>
    <scope>NUCLEOTIDE SEQUENCE</scope>
    <source>
        <strain evidence="4">RS0144</strain>
    </source>
</reference>
<name>A0AAV5TJX9_9BILA</name>
<evidence type="ECO:0000259" key="3">
    <source>
        <dbReference type="PROSITE" id="PS50850"/>
    </source>
</evidence>
<keyword evidence="2" id="KW-0812">Transmembrane</keyword>
<dbReference type="GO" id="GO:0022857">
    <property type="term" value="F:transmembrane transporter activity"/>
    <property type="evidence" value="ECO:0007669"/>
    <property type="project" value="InterPro"/>
</dbReference>
<feature type="non-terminal residue" evidence="4">
    <location>
        <position position="1"/>
    </location>
</feature>
<dbReference type="AlphaFoldDB" id="A0AAV5TJX9"/>
<dbReference type="Proteomes" id="UP001432027">
    <property type="component" value="Unassembled WGS sequence"/>
</dbReference>
<feature type="transmembrane region" description="Helical" evidence="2">
    <location>
        <begin position="31"/>
        <end position="49"/>
    </location>
</feature>
<dbReference type="PANTHER" id="PTHR45757">
    <property type="entry name" value="PROTEIN CBG23364-RELATED"/>
    <property type="match status" value="1"/>
</dbReference>
<protein>
    <recommendedName>
        <fullName evidence="3">Major facilitator superfamily (MFS) profile domain-containing protein</fullName>
    </recommendedName>
</protein>
<keyword evidence="5" id="KW-1185">Reference proteome</keyword>
<accession>A0AAV5TJX9</accession>
<evidence type="ECO:0000256" key="2">
    <source>
        <dbReference type="SAM" id="Phobius"/>
    </source>
</evidence>
<organism evidence="4 5">
    <name type="scientific">Pristionchus entomophagus</name>
    <dbReference type="NCBI Taxonomy" id="358040"/>
    <lineage>
        <taxon>Eukaryota</taxon>
        <taxon>Metazoa</taxon>
        <taxon>Ecdysozoa</taxon>
        <taxon>Nematoda</taxon>
        <taxon>Chromadorea</taxon>
        <taxon>Rhabditida</taxon>
        <taxon>Rhabditina</taxon>
        <taxon>Diplogasteromorpha</taxon>
        <taxon>Diplogasteroidea</taxon>
        <taxon>Neodiplogasteridae</taxon>
        <taxon>Pristionchus</taxon>
    </lineage>
</organism>
<dbReference type="Pfam" id="PF07690">
    <property type="entry name" value="MFS_1"/>
    <property type="match status" value="1"/>
</dbReference>
<comment type="caution">
    <text evidence="4">The sequence shown here is derived from an EMBL/GenBank/DDBJ whole genome shotgun (WGS) entry which is preliminary data.</text>
</comment>